<gene>
    <name evidence="1" type="ORF">LVJ83_11025</name>
</gene>
<evidence type="ECO:0000313" key="1">
    <source>
        <dbReference type="EMBL" id="UOO81470.1"/>
    </source>
</evidence>
<organism evidence="1 2">
    <name type="scientific">Uruburuella testudinis</name>
    <dbReference type="NCBI Taxonomy" id="1282863"/>
    <lineage>
        <taxon>Bacteria</taxon>
        <taxon>Pseudomonadati</taxon>
        <taxon>Pseudomonadota</taxon>
        <taxon>Betaproteobacteria</taxon>
        <taxon>Neisseriales</taxon>
        <taxon>Neisseriaceae</taxon>
        <taxon>Uruburuella</taxon>
    </lineage>
</organism>
<protein>
    <recommendedName>
        <fullName evidence="3">Immunity protein 22 of polymorphic toxin system</fullName>
    </recommendedName>
</protein>
<proteinExistence type="predicted"/>
<sequence length="175" mass="21007">MQPNDYFFYLLQKLQWLTSDEWNIASFYNIHQSDYIGNYEYRLQSCIEFIYRCLKCDLISCAFEIKEDLFIENQLNIPENFARKMGELPYYTELNLNKSDSKLQDMIWEWSYVVATPKLVTISDKCGLNRGVYTVEMIDMSDKKWVQFYVEINRVFTENSLSWDMKHPLFSIVPT</sequence>
<dbReference type="EMBL" id="CP091508">
    <property type="protein sequence ID" value="UOO81470.1"/>
    <property type="molecule type" value="Genomic_DNA"/>
</dbReference>
<reference evidence="1 2" key="1">
    <citation type="journal article" date="2022" name="Res Sq">
        <title>Evolution of multicellular longitudinally dividing oral cavity symbionts (Neisseriaceae).</title>
        <authorList>
            <person name="Nyongesa S."/>
            <person name="Weber P."/>
            <person name="Bernet E."/>
            <person name="Pullido F."/>
            <person name="Nieckarz M."/>
            <person name="Delaby M."/>
            <person name="Nieves C."/>
            <person name="Viehboeck T."/>
            <person name="Krause N."/>
            <person name="Rivera-Millot A."/>
            <person name="Nakamura A."/>
            <person name="Vischer N."/>
            <person name="VanNieuwenhze M."/>
            <person name="Brun Y."/>
            <person name="Cava F."/>
            <person name="Bulgheresi S."/>
            <person name="Veyrier F."/>
        </authorList>
    </citation>
    <scope>NUCLEOTIDE SEQUENCE [LARGE SCALE GENOMIC DNA]</scope>
    <source>
        <strain evidence="1 2">CCUG 63373m</strain>
    </source>
</reference>
<accession>A0ABY4DQZ4</accession>
<name>A0ABY4DQZ4_9NEIS</name>
<keyword evidence="2" id="KW-1185">Reference proteome</keyword>
<evidence type="ECO:0008006" key="3">
    <source>
        <dbReference type="Google" id="ProtNLM"/>
    </source>
</evidence>
<evidence type="ECO:0000313" key="2">
    <source>
        <dbReference type="Proteomes" id="UP000829817"/>
    </source>
</evidence>
<dbReference type="Proteomes" id="UP000829817">
    <property type="component" value="Chromosome"/>
</dbReference>
<dbReference type="RefSeq" id="WP_244784634.1">
    <property type="nucleotide sequence ID" value="NZ_CP091508.1"/>
</dbReference>